<keyword evidence="2" id="KW-1185">Reference proteome</keyword>
<protein>
    <submittedName>
        <fullName evidence="1">13235_t:CDS:1</fullName>
    </submittedName>
</protein>
<reference evidence="1" key="1">
    <citation type="submission" date="2021-06" db="EMBL/GenBank/DDBJ databases">
        <authorList>
            <person name="Kallberg Y."/>
            <person name="Tangrot J."/>
            <person name="Rosling A."/>
        </authorList>
    </citation>
    <scope>NUCLEOTIDE SEQUENCE</scope>
    <source>
        <strain evidence="1">UK204</strain>
    </source>
</reference>
<dbReference type="EMBL" id="CAJVPQ010010328">
    <property type="protein sequence ID" value="CAG8721910.1"/>
    <property type="molecule type" value="Genomic_DNA"/>
</dbReference>
<dbReference type="AlphaFoldDB" id="A0A9N9NCC9"/>
<evidence type="ECO:0000313" key="1">
    <source>
        <dbReference type="EMBL" id="CAG8721910.1"/>
    </source>
</evidence>
<name>A0A9N9NCC9_9GLOM</name>
<sequence>KEAVYVVISGAILSRKANAVIDQFVGKIRDCLDKIYNQNRSNDSRAL</sequence>
<comment type="caution">
    <text evidence="1">The sequence shown here is derived from an EMBL/GenBank/DDBJ whole genome shotgun (WGS) entry which is preliminary data.</text>
</comment>
<organism evidence="1 2">
    <name type="scientific">Funneliformis caledonium</name>
    <dbReference type="NCBI Taxonomy" id="1117310"/>
    <lineage>
        <taxon>Eukaryota</taxon>
        <taxon>Fungi</taxon>
        <taxon>Fungi incertae sedis</taxon>
        <taxon>Mucoromycota</taxon>
        <taxon>Glomeromycotina</taxon>
        <taxon>Glomeromycetes</taxon>
        <taxon>Glomerales</taxon>
        <taxon>Glomeraceae</taxon>
        <taxon>Funneliformis</taxon>
    </lineage>
</organism>
<accession>A0A9N9NCC9</accession>
<dbReference type="Proteomes" id="UP000789570">
    <property type="component" value="Unassembled WGS sequence"/>
</dbReference>
<feature type="non-terminal residue" evidence="1">
    <location>
        <position position="47"/>
    </location>
</feature>
<proteinExistence type="predicted"/>
<feature type="non-terminal residue" evidence="1">
    <location>
        <position position="1"/>
    </location>
</feature>
<evidence type="ECO:0000313" key="2">
    <source>
        <dbReference type="Proteomes" id="UP000789570"/>
    </source>
</evidence>
<gene>
    <name evidence="1" type="ORF">FCALED_LOCUS14430</name>
</gene>